<gene>
    <name evidence="1" type="ORF">SOO65_07505</name>
</gene>
<name>A0AAX4HU27_9BACT</name>
<dbReference type="InterPro" id="IPR038765">
    <property type="entry name" value="Papain-like_cys_pep_sf"/>
</dbReference>
<reference evidence="1 2" key="1">
    <citation type="submission" date="2023-11" db="EMBL/GenBank/DDBJ databases">
        <title>Peredibacter starrii A3.12.</title>
        <authorList>
            <person name="Mitchell R.J."/>
        </authorList>
    </citation>
    <scope>NUCLEOTIDE SEQUENCE [LARGE SCALE GENOMIC DNA]</scope>
    <source>
        <strain evidence="1 2">A3.12</strain>
    </source>
</reference>
<evidence type="ECO:0000313" key="2">
    <source>
        <dbReference type="Proteomes" id="UP001324634"/>
    </source>
</evidence>
<sequence length="350" mass="38486">MTKETCGKVDLAPKLGPVHNQTGGTCYAYVALDLLNFDADTRYSALYLAALKEYKAPPENPIQCTESSEPPKKSIYSDVGGLKGGTISAAVKLGMEKGLCPESLVPATDGVLKKDYKKLLEYYAEEGPNLICDDKEKNEVLSSDFRNLLSQSVESESRFVSDEVKDEVQRMYPTLSAERIKEIADTSKNLDEFVKRLNDDACQGKIVKDVPKGKTPADISSIYNRIIESCSNSYIEEDRASLLDMINKSLDKGKPTGIAYVTGGLVQPPKKQSHGYHAGVVGGRAWLEEKREGGKVIQEAGCYYTVKNSWGPDWKVPSGLKAKSSSEHPGYFIVSEKQLMEHVYGTTTID</sequence>
<dbReference type="AlphaFoldDB" id="A0AAX4HU27"/>
<organism evidence="1 2">
    <name type="scientific">Peredibacter starrii</name>
    <dbReference type="NCBI Taxonomy" id="28202"/>
    <lineage>
        <taxon>Bacteria</taxon>
        <taxon>Pseudomonadati</taxon>
        <taxon>Bdellovibrionota</taxon>
        <taxon>Bacteriovoracia</taxon>
        <taxon>Bacteriovoracales</taxon>
        <taxon>Bacteriovoracaceae</taxon>
        <taxon>Peredibacter</taxon>
    </lineage>
</organism>
<dbReference type="RefSeq" id="WP_321398952.1">
    <property type="nucleotide sequence ID" value="NZ_CP139487.1"/>
</dbReference>
<keyword evidence="2" id="KW-1185">Reference proteome</keyword>
<protein>
    <recommendedName>
        <fullName evidence="3">Peptidase C1A papain C-terminal domain-containing protein</fullName>
    </recommendedName>
</protein>
<accession>A0AAX4HU27</accession>
<dbReference type="SUPFAM" id="SSF54001">
    <property type="entry name" value="Cysteine proteinases"/>
    <property type="match status" value="1"/>
</dbReference>
<proteinExistence type="predicted"/>
<dbReference type="EMBL" id="CP139487">
    <property type="protein sequence ID" value="WPU66588.1"/>
    <property type="molecule type" value="Genomic_DNA"/>
</dbReference>
<dbReference type="KEGG" id="psti:SOO65_07505"/>
<dbReference type="Proteomes" id="UP001324634">
    <property type="component" value="Chromosome"/>
</dbReference>
<evidence type="ECO:0008006" key="3">
    <source>
        <dbReference type="Google" id="ProtNLM"/>
    </source>
</evidence>
<evidence type="ECO:0000313" key="1">
    <source>
        <dbReference type="EMBL" id="WPU66588.1"/>
    </source>
</evidence>
<dbReference type="Gene3D" id="3.90.70.10">
    <property type="entry name" value="Cysteine proteinases"/>
    <property type="match status" value="1"/>
</dbReference>